<feature type="domain" description="HYR" evidence="6">
    <location>
        <begin position="2110"/>
        <end position="2191"/>
    </location>
</feature>
<dbReference type="InterPro" id="IPR008965">
    <property type="entry name" value="CBM2/CBM3_carb-bd_dom_sf"/>
</dbReference>
<dbReference type="SUPFAM" id="SSF49313">
    <property type="entry name" value="Cadherin-like"/>
    <property type="match status" value="1"/>
</dbReference>
<dbReference type="Gene3D" id="2.60.120.430">
    <property type="entry name" value="Galactose-binding lectin"/>
    <property type="match status" value="2"/>
</dbReference>
<dbReference type="InterPro" id="IPR021720">
    <property type="entry name" value="Malectin_dom"/>
</dbReference>
<dbReference type="InterPro" id="IPR003410">
    <property type="entry name" value="HYR_dom"/>
</dbReference>
<dbReference type="Gene3D" id="2.60.40.10">
    <property type="entry name" value="Immunoglobulins"/>
    <property type="match status" value="5"/>
</dbReference>
<dbReference type="InterPro" id="IPR026444">
    <property type="entry name" value="Secre_tail"/>
</dbReference>
<keyword evidence="9" id="KW-1185">Reference proteome</keyword>
<name>A0A1T5DFQ6_9FLAO</name>
<evidence type="ECO:0000256" key="3">
    <source>
        <dbReference type="ARBA" id="ARBA00022729"/>
    </source>
</evidence>
<dbReference type="PANTHER" id="PTHR46343:SF2">
    <property type="entry name" value="SUSHI_VON WILLEBRAND FACTOR TYPE A_EGF_PENTRAXIN DOMAIN-CONTAINING 1"/>
    <property type="match status" value="1"/>
</dbReference>
<dbReference type="GO" id="GO:0016020">
    <property type="term" value="C:membrane"/>
    <property type="evidence" value="ECO:0007669"/>
    <property type="project" value="InterPro"/>
</dbReference>
<evidence type="ECO:0000256" key="4">
    <source>
        <dbReference type="ARBA" id="ARBA00022737"/>
    </source>
</evidence>
<dbReference type="Pfam" id="PF03422">
    <property type="entry name" value="CBM_6"/>
    <property type="match status" value="2"/>
</dbReference>
<evidence type="ECO:0000259" key="6">
    <source>
        <dbReference type="PROSITE" id="PS50825"/>
    </source>
</evidence>
<keyword evidence="3" id="KW-0732">Signal</keyword>
<dbReference type="CDD" id="cd08547">
    <property type="entry name" value="Type_II_cohesin"/>
    <property type="match status" value="1"/>
</dbReference>
<dbReference type="InterPro" id="IPR013783">
    <property type="entry name" value="Ig-like_fold"/>
</dbReference>
<dbReference type="GO" id="GO:0005509">
    <property type="term" value="F:calcium ion binding"/>
    <property type="evidence" value="ECO:0007669"/>
    <property type="project" value="InterPro"/>
</dbReference>
<dbReference type="Pfam" id="PF18962">
    <property type="entry name" value="Por_Secre_tail"/>
    <property type="match status" value="1"/>
</dbReference>
<keyword evidence="5" id="KW-0812">Transmembrane</keyword>
<feature type="domain" description="HYR" evidence="6">
    <location>
        <begin position="1935"/>
        <end position="2020"/>
    </location>
</feature>
<dbReference type="PROSITE" id="PS50825">
    <property type="entry name" value="HYR"/>
    <property type="match status" value="5"/>
</dbReference>
<evidence type="ECO:0000256" key="2">
    <source>
        <dbReference type="ARBA" id="ARBA00022525"/>
    </source>
</evidence>
<evidence type="ECO:0000313" key="9">
    <source>
        <dbReference type="Proteomes" id="UP000190339"/>
    </source>
</evidence>
<feature type="domain" description="HYR" evidence="6">
    <location>
        <begin position="1851"/>
        <end position="1934"/>
    </location>
</feature>
<feature type="domain" description="CBM6" evidence="7">
    <location>
        <begin position="1059"/>
        <end position="1194"/>
    </location>
</feature>
<dbReference type="Gene3D" id="2.60.40.680">
    <property type="match status" value="1"/>
</dbReference>
<dbReference type="NCBIfam" id="TIGR04183">
    <property type="entry name" value="Por_Secre_tail"/>
    <property type="match status" value="1"/>
</dbReference>
<dbReference type="Pfam" id="PF05345">
    <property type="entry name" value="He_PIG"/>
    <property type="match status" value="2"/>
</dbReference>
<dbReference type="InterPro" id="IPR043555">
    <property type="entry name" value="SRPX-like"/>
</dbReference>
<proteinExistence type="predicted"/>
<dbReference type="Proteomes" id="UP000190339">
    <property type="component" value="Unassembled WGS sequence"/>
</dbReference>
<sequence>MVKNILYVKKKVVAKLTSHIMQIFTSNYITKSISSLILVIRHLKTLVLLNSTGRQEPIPRKSWLFVSGMKTLSLLLLCLSLGFTGSVFAQANFVASPASVSINPGDPFSVTIALQTVNDQAVDGAEIHLDFEPSILQVTNVTALSNSQLPTEILGAPTFDNSTGTISYVAGNVSSPPLANFDFLQIDFQAIGSVNTSIDYDFTFPFSFTDITLAGSSVFGTAASIPVTIVGINQPPVFNNTIANQTNNEQDIVVALDASANDPDGNSISYEATNLPAGLSIDANGFISGTIDLGASNGGSLNTGVYAVVITATDDGASPLSNSQNFQWTVTTPTVPTYTITASAGDNGSIDPLTATVNEGSDQTFNFTPDAGFEVSEVLVGGTPVSPIPTTSYTITNVTATTNISVSFSLIAIDTAPEITLAATATLGEGGTINVPLSISDADGDNLTVSITSVSNEPQELQTTNAGVQTDPYPFDATNFLTESSVSNAPGSYSSSLDFTPQFGDGGSNGDGSGVYTVTVQVDDEDGNSITKNIDVTVTDVAQFITDTGITRLEAESYDDQGNSAGGDGIGVEVGIITNIGFTTNGDFAEYMIDVQTAGTYQFDFYVSKNSATTHTMTINGGPAFITVPNYNDWADYSNVVSANVILSAGSQTLRFDWTGAAGNYFNIDYFEATKVTDEPFQLCIASGNNDLTAYGRSFIGDPNDTPPTGLGFARTNGKAFGNGGAIVAGTTPGSGEETLYRQEIYGGAGVGNPSYTYDIPVTNGVYQIDLYFAEVYGPITNPGQRVFDVILEGNPILDEYDLLDPIKDGLPNKLTAIIRTYNVEVTDGSLSLQMGPASVDNGKLSGICVTEVSSANLHPVTAIGDLTYDALVAVADPLNIVDPENDELSIVFNGLPASLSYDPTTNQIQGTPLATDANTYTINAIISDGTNSPVTEEFTLVINPVVGDNPPTIDAIADVEVNEGELLSQAITVTDDNLPAATIEVFDVSAGGTNNPFNPTTSVAVGTLDDNTGGSYTFNWTPDAGTGRSYLARVTAADGVNAPVIEEFRINVAQQLPGTILARTFNNPVPWYGSSAPDASNGYSVAIETSPAQNIGYIDNGDFVEYLVNVPVPGLFDLEVQAAKGNAGTTTVTFSENSGGGFTPIGSVGVVNNGAGWQDFAAYTTQVTFLNAGLQTLRLDFSAGANIAQFSFTAVSGNTAPVVAITSPADGIYATSDAGLSFTGTANDLDDGNLSASINWDSDLDGSLGTGSTITPTLSVGTHVITASATDLDGSNPQTGQASITINIVDPAPFCAMPSFRVNAGGPIVFSANGDFEEDQKATGPTNGTAQLGTPSPYLDLTAPAEDTTFGSNAPLVSNDTGYPDYLFQTERYSQVANPDNMNWTFPIGNGVYEVKMLFNENWTGEINSPRVFDVEIQGNLALDDYRPSGPTGSDVNVAKVETYTATVTDGVLNINFIKGTQNPSIKGFDICFVSDLPTDTPPVVSISSPTDNTTPISINRLVSNTFTAAVVDAEDDDTTLTNALVWSIDPFEANFAGNGGTFDETLFVPGVYTIRATSTDIDTNVAFDEIQVTVLGPDVNFTSPAENADVATTDVQVTWSATNMNYEGTTPEHFHLWVNPADPNNLVAEDRISTASVPGQLFWDLTAADGIVEGPNKVVIIAADNGHLEFLNAEARDEVNFTVLGDTTDPTITCLANIVVENDPGLCGAVVTFTAPLGEDDRPGAITTQTAGLASGDTFPVGTTTQTFLVTDAAGLTATCSFDVTVNDTEDPVLTCPTDDAVDVDINGEFILADYTSLAAVSDNCDNSFTVTQSPVAGTTLSADTQVTLSVTDNASNTGSCIFNVTISDDTTDPVISCPANIVVDNDPDQCGAVVTFTAPVGTDDRPGAITIQTVGLASGDTFPVGTTTQTFLVTDAAGLTATCSFDVTVNDEQAPDITCPANITRTSLNGNPLVISDLGTATAPDNCPGAVNIAGVTLIGDLPIPDTFPVGTTQIKWTAIDAAGNVAQCIQNITVNFTASSEKAITAFSLPSQVGPEVIAGTSVNLTVAAGTDLSVPIVPEIFEISLNATISPAANIPQIFNVPVQYTVTGQDNSAQIWTVNVMVEPDTEDPVVTCPGAITVANDAGVCGAVVTFDDATATDNVGVVSLSYSVPSGSLFAVGITTVVVTATDAADLTATCSFDVTVNDMEAPVVSCLVDQTELGDINGSFAIPDYTGLANALDNCDSSTLITQNPLPGTIISGTTLVTLTSEDTAGNSGSCTFNVVVGALSAASLGSFVWNDLDANGVQDAGEPGIPGALVTLLDGAGNPTGLTDTTGPNGEYLFSGLAPGEYIVRFGTPTDFNFSPANQGGNDAADSDAVGGETSVITLTSGENDLTNDAGFYMFASLGNYVWEDTNRNGINDEPASAGVEGVTANLRDENGNVIATTTTGISGLYEFTALTPGTYSVQFLLPNGFNFSPFNQGGDDALDSDADPAMNGGTADTNLESGENNETVDAGIRLSTPSQLIITPSSISRTLNVGASTMVTYVVDSDDASTLLTPAAMSIIDNATNNPATWASTTSAANQATSYEVNLDATGLAPGTYNATLTAGPVSGYTDASIPITLIVEAIPTVLSVTSFTLVNADNEQDIMTITNGMTINVATLPTLNLNIRANTTADVESVQMQLTGSLSQTVTENFAPYALYGDSSGNYAAKAFVIGNYSLTANPYSGSSLGGTLGNVLTVSFELSDQNTLCTSFNASLTAVTSPSTCSGVGSATAVPSGGVSPYTYQWDNGATSAIANNLSVGPHSVIVGDANGCTKTLTFNLTGPTLPTVTLAPFANVLNTDPAFTLTGGLPSGTNGTYSGPGVGVNGTTFNPANAGVGTHPITYSYTDANGCTNSATRNITVTTAIGNSALIVLDATTDLPLFALTNGLQINKADIGNTPLGIIYKASLNPSGVQFNLTGPINESRYEGPSPHSLFGDIGVNILGKPFPIGNYTLIATPKIGSKITVNFSVTDVNPLCANFDASLSGVTNPSTCSGVGSATAVPSGGASPFTYQWDNGETTATANNLVVGPHSVIVGDANGCAKTLTFTLTGPPLPSVTLTPFASVLNTDAAFTLTGGSPVGGTYSGPGVIGNTFNPAIGVGTYAITYSYTDSNGCSNTATQSITVTTETSNSALLVLDATDDSVLFALTNGLQINKADIGNTPLGIIYNSSLNPGGVTFSLSGPINESRYEGPSPHSLFGDIGENILGKPFPIGNYTLIATPKSGPVQTISFSVIDGLAGNQSPLVAKRVVNEMSIAPNPANVAVTISFDEPILVEEILIFDVTGRLIKTIREPLGLDSRTIDFNVIDLPIGTYFIKTMDSKGTSYQEQMLINRY</sequence>
<feature type="domain" description="HYR" evidence="6">
    <location>
        <begin position="1687"/>
        <end position="1770"/>
    </location>
</feature>
<dbReference type="InterPro" id="IPR033764">
    <property type="entry name" value="Sdr_B"/>
</dbReference>
<keyword evidence="2" id="KW-0964">Secreted</keyword>
<dbReference type="CDD" id="cd04080">
    <property type="entry name" value="CBM6_cellulase-like"/>
    <property type="match status" value="1"/>
</dbReference>
<dbReference type="STRING" id="561365.SAMN05660866_02877"/>
<dbReference type="SUPFAM" id="SSF117074">
    <property type="entry name" value="Hypothetical protein PA1324"/>
    <property type="match status" value="2"/>
</dbReference>
<dbReference type="Gene3D" id="2.60.40.2340">
    <property type="match status" value="1"/>
</dbReference>
<dbReference type="Gene3D" id="2.60.120.260">
    <property type="entry name" value="Galactose-binding domain-like"/>
    <property type="match status" value="2"/>
</dbReference>
<evidence type="ECO:0000313" key="8">
    <source>
        <dbReference type="EMBL" id="SKB70353.1"/>
    </source>
</evidence>
<dbReference type="PANTHER" id="PTHR46343">
    <property type="entry name" value="HYR DOMAIN-CONTAINING PROTEIN"/>
    <property type="match status" value="1"/>
</dbReference>
<dbReference type="Pfam" id="PF02494">
    <property type="entry name" value="HYR"/>
    <property type="match status" value="5"/>
</dbReference>
<dbReference type="InterPro" id="IPR005084">
    <property type="entry name" value="CBM6"/>
</dbReference>
<comment type="subcellular location">
    <subcellularLocation>
        <location evidence="1">Secreted</location>
    </subcellularLocation>
</comment>
<dbReference type="Gene3D" id="2.60.40.740">
    <property type="match status" value="2"/>
</dbReference>
<dbReference type="SMART" id="SM00606">
    <property type="entry name" value="CBD_IV"/>
    <property type="match status" value="2"/>
</dbReference>
<accession>A0A1T5DFQ6</accession>
<evidence type="ECO:0000256" key="1">
    <source>
        <dbReference type="ARBA" id="ARBA00004613"/>
    </source>
</evidence>
<dbReference type="GO" id="GO:0030246">
    <property type="term" value="F:carbohydrate binding"/>
    <property type="evidence" value="ECO:0007669"/>
    <property type="project" value="InterPro"/>
</dbReference>
<dbReference type="SUPFAM" id="SSF49785">
    <property type="entry name" value="Galactose-binding domain-like"/>
    <property type="match status" value="4"/>
</dbReference>
<feature type="domain" description="HYR" evidence="6">
    <location>
        <begin position="2192"/>
        <end position="2272"/>
    </location>
</feature>
<protein>
    <submittedName>
        <fullName evidence="8">Por secretion system C-terminal sorting domain-containing protein</fullName>
    </submittedName>
</protein>
<keyword evidence="4" id="KW-0677">Repeat</keyword>
<dbReference type="Pfam" id="PF17210">
    <property type="entry name" value="SdrD_B"/>
    <property type="match status" value="2"/>
</dbReference>
<gene>
    <name evidence="8" type="ORF">SAMN05660866_02877</name>
</gene>
<feature type="transmembrane region" description="Helical" evidence="5">
    <location>
        <begin position="62"/>
        <end position="83"/>
    </location>
</feature>
<dbReference type="Pfam" id="PF11721">
    <property type="entry name" value="Malectin"/>
    <property type="match status" value="2"/>
</dbReference>
<keyword evidence="5" id="KW-0472">Membrane</keyword>
<dbReference type="GO" id="GO:0005576">
    <property type="term" value="C:extracellular region"/>
    <property type="evidence" value="ECO:0007669"/>
    <property type="project" value="UniProtKB-SubCell"/>
</dbReference>
<dbReference type="EMBL" id="FUYL01000009">
    <property type="protein sequence ID" value="SKB70353.1"/>
    <property type="molecule type" value="Genomic_DNA"/>
</dbReference>
<reference evidence="9" key="1">
    <citation type="submission" date="2017-02" db="EMBL/GenBank/DDBJ databases">
        <authorList>
            <person name="Varghese N."/>
            <person name="Submissions S."/>
        </authorList>
    </citation>
    <scope>NUCLEOTIDE SEQUENCE [LARGE SCALE GENOMIC DNA]</scope>
    <source>
        <strain evidence="9">DSM 23546</strain>
    </source>
</reference>
<dbReference type="InterPro" id="IPR008979">
    <property type="entry name" value="Galactose-bd-like_sf"/>
</dbReference>
<dbReference type="InterPro" id="IPR015919">
    <property type="entry name" value="Cadherin-like_sf"/>
</dbReference>
<evidence type="ECO:0000256" key="5">
    <source>
        <dbReference type="SAM" id="Phobius"/>
    </source>
</evidence>
<feature type="domain" description="CBM6" evidence="7">
    <location>
        <begin position="551"/>
        <end position="674"/>
    </location>
</feature>
<evidence type="ECO:0000259" key="7">
    <source>
        <dbReference type="PROSITE" id="PS51175"/>
    </source>
</evidence>
<keyword evidence="5" id="KW-1133">Transmembrane helix</keyword>
<dbReference type="PROSITE" id="PS51175">
    <property type="entry name" value="CBM6"/>
    <property type="match status" value="2"/>
</dbReference>
<dbReference type="InterPro" id="IPR006584">
    <property type="entry name" value="Cellulose-bd_IV"/>
</dbReference>
<organism evidence="8 9">
    <name type="scientific">Maribacter arcticus</name>
    <dbReference type="NCBI Taxonomy" id="561365"/>
    <lineage>
        <taxon>Bacteria</taxon>
        <taxon>Pseudomonadati</taxon>
        <taxon>Bacteroidota</taxon>
        <taxon>Flavobacteriia</taxon>
        <taxon>Flavobacteriales</taxon>
        <taxon>Flavobacteriaceae</taxon>
        <taxon>Maribacter</taxon>
    </lineage>
</organism>
<dbReference type="SUPFAM" id="SSF49384">
    <property type="entry name" value="Carbohydrate-binding domain"/>
    <property type="match status" value="1"/>
</dbReference>